<gene>
    <name evidence="2" type="ORF">J1899_01575</name>
</gene>
<reference evidence="2 3" key="1">
    <citation type="submission" date="2021-03" db="EMBL/GenBank/DDBJ databases">
        <title>The first data on the complete genome of the tetrodotoxin-producing bacterium.</title>
        <authorList>
            <person name="Melnikova D.I."/>
            <person name="Nijland R."/>
            <person name="Magarlamov T.Y."/>
        </authorList>
    </citation>
    <scope>NUCLEOTIDE SEQUENCE [LARGE SCALE GENOMIC DNA]</scope>
    <source>
        <strain evidence="2 3">1839</strain>
    </source>
</reference>
<accession>A0ABX8FBU5</accession>
<sequence>MRPYKNIILIILVLAFFVFPTKIYALDCAIPDPSQAIHDYEAVFIGKVISSSDLTKNTKLEVVQSWKGVDKTKVKIYEDNDWGNTYKAGDKILVFANKEFGFWKVPLCAPLQQNVDETNKKWQVYGEPLPLKHSAGPLPLYLAVMTVFFYFLNHYFKKRKRSGND</sequence>
<protein>
    <recommendedName>
        <fullName evidence="4">CbiN domain protein</fullName>
    </recommendedName>
</protein>
<organism evidence="2 3">
    <name type="scientific">Cytobacillus gottheilii</name>
    <dbReference type="NCBI Taxonomy" id="859144"/>
    <lineage>
        <taxon>Bacteria</taxon>
        <taxon>Bacillati</taxon>
        <taxon>Bacillota</taxon>
        <taxon>Bacilli</taxon>
        <taxon>Bacillales</taxon>
        <taxon>Bacillaceae</taxon>
        <taxon>Cytobacillus</taxon>
    </lineage>
</organism>
<feature type="transmembrane region" description="Helical" evidence="1">
    <location>
        <begin position="138"/>
        <end position="156"/>
    </location>
</feature>
<evidence type="ECO:0000313" key="3">
    <source>
        <dbReference type="Proteomes" id="UP000679247"/>
    </source>
</evidence>
<proteinExistence type="predicted"/>
<keyword evidence="1" id="KW-1133">Transmembrane helix</keyword>
<keyword evidence="3" id="KW-1185">Reference proteome</keyword>
<keyword evidence="1" id="KW-0812">Transmembrane</keyword>
<keyword evidence="1" id="KW-0472">Membrane</keyword>
<dbReference type="EMBL" id="CP071709">
    <property type="protein sequence ID" value="QVY61851.1"/>
    <property type="molecule type" value="Genomic_DNA"/>
</dbReference>
<evidence type="ECO:0000256" key="1">
    <source>
        <dbReference type="SAM" id="Phobius"/>
    </source>
</evidence>
<name>A0ABX8FBU5_9BACI</name>
<dbReference type="RefSeq" id="WP_214477071.1">
    <property type="nucleotide sequence ID" value="NZ_CP071709.1"/>
</dbReference>
<evidence type="ECO:0008006" key="4">
    <source>
        <dbReference type="Google" id="ProtNLM"/>
    </source>
</evidence>
<dbReference type="Proteomes" id="UP000679247">
    <property type="component" value="Chromosome"/>
</dbReference>
<evidence type="ECO:0000313" key="2">
    <source>
        <dbReference type="EMBL" id="QVY61851.1"/>
    </source>
</evidence>